<evidence type="ECO:0008006" key="7">
    <source>
        <dbReference type="Google" id="ProtNLM"/>
    </source>
</evidence>
<dbReference type="PROSITE" id="PS50030">
    <property type="entry name" value="UBA"/>
    <property type="match status" value="2"/>
</dbReference>
<dbReference type="AlphaFoldDB" id="I1MHX4"/>
<evidence type="ECO:0000256" key="1">
    <source>
        <dbReference type="SAM" id="MobiDB-lite"/>
    </source>
</evidence>
<dbReference type="PROSITE" id="PS50053">
    <property type="entry name" value="UBIQUITIN_2"/>
    <property type="match status" value="1"/>
</dbReference>
<proteinExistence type="predicted"/>
<dbReference type="GeneID" id="100804062"/>
<evidence type="ECO:0000313" key="4">
    <source>
        <dbReference type="EMBL" id="KRH12840.1"/>
    </source>
</evidence>
<gene>
    <name evidence="5" type="primary">LOC100804062</name>
    <name evidence="4" type="ORF">GLYMA_15G198300</name>
</gene>
<dbReference type="Gene3D" id="3.10.20.90">
    <property type="entry name" value="Phosphatidylinositol 3-kinase Catalytic Subunit, Chain A, domain 1"/>
    <property type="match status" value="1"/>
</dbReference>
<feature type="domain" description="UBA" evidence="2">
    <location>
        <begin position="356"/>
        <end position="396"/>
    </location>
</feature>
<dbReference type="InterPro" id="IPR039749">
    <property type="entry name" value="NUB1"/>
</dbReference>
<dbReference type="STRING" id="3847.I1MHX4"/>
<dbReference type="SUPFAM" id="SSF54236">
    <property type="entry name" value="Ubiquitin-like"/>
    <property type="match status" value="1"/>
</dbReference>
<dbReference type="HOGENOM" id="CLU_030806_1_0_1"/>
<organism evidence="4">
    <name type="scientific">Glycine max</name>
    <name type="common">Soybean</name>
    <name type="synonym">Glycine hispida</name>
    <dbReference type="NCBI Taxonomy" id="3847"/>
    <lineage>
        <taxon>Eukaryota</taxon>
        <taxon>Viridiplantae</taxon>
        <taxon>Streptophyta</taxon>
        <taxon>Embryophyta</taxon>
        <taxon>Tracheophyta</taxon>
        <taxon>Spermatophyta</taxon>
        <taxon>Magnoliopsida</taxon>
        <taxon>eudicotyledons</taxon>
        <taxon>Gunneridae</taxon>
        <taxon>Pentapetalae</taxon>
        <taxon>rosids</taxon>
        <taxon>fabids</taxon>
        <taxon>Fabales</taxon>
        <taxon>Fabaceae</taxon>
        <taxon>Papilionoideae</taxon>
        <taxon>50 kb inversion clade</taxon>
        <taxon>NPAAA clade</taxon>
        <taxon>indigoferoid/millettioid clade</taxon>
        <taxon>Phaseoleae</taxon>
        <taxon>Glycine</taxon>
        <taxon>Glycine subgen. Soja</taxon>
    </lineage>
</organism>
<sequence>MAKLKIGGTWAGVLEEVDLQAWTLATLRDHVAARSNTPSDSINLICAGKILKDDTVPPQTLAQLGVKSNAKILATRASTPQQGHSFLAQEERSSRLARIRAAANAMAERHADGALPVEDFNIEVEDQNGQKVRLGSETDQRAVMMGLMLHAKGKRLIRQGNYKDALEVLSMGEESFSLCDPKVIELIDNVPILQIDMVWCYFMIRDIKWLSDAGKRLEMAREGIERAHGKDSFRLRLLQGGRYPELALHLRLELLEGVVAYHTGQFEKSKQTLASARTKFIQLQVPDEALSLVMSMGFAERDAKRALRMNNQDVGGAIDFLAEEKTKKLRKREEDIRRRNEIKEQKRYGMTPLKKAVDLERLKELVSIGFDKELAAEALRRNENDTQKALDDLTNPETNSALQVNIESRKRKRQKAARDSEIEKVVQMGFERSRVVAAFEAGGSLDEVLQRLTAQPGTDPMQPRENSASASHGGASSSAPLPDNVDADLAMYKVEDHSKTEQRDVEMEDELSADIAKADALADYDIEVTVEGEAITEYLALVESASCRGETVPSQ</sequence>
<accession>I1MHX4</accession>
<reference evidence="4 5" key="1">
    <citation type="journal article" date="2010" name="Nature">
        <title>Genome sequence of the palaeopolyploid soybean.</title>
        <authorList>
            <person name="Schmutz J."/>
            <person name="Cannon S.B."/>
            <person name="Schlueter J."/>
            <person name="Ma J."/>
            <person name="Mitros T."/>
            <person name="Nelson W."/>
            <person name="Hyten D.L."/>
            <person name="Song Q."/>
            <person name="Thelen J.J."/>
            <person name="Cheng J."/>
            <person name="Xu D."/>
            <person name="Hellsten U."/>
            <person name="May G.D."/>
            <person name="Yu Y."/>
            <person name="Sakurai T."/>
            <person name="Umezawa T."/>
            <person name="Bhattacharyya M.K."/>
            <person name="Sandhu D."/>
            <person name="Valliyodan B."/>
            <person name="Lindquist E."/>
            <person name="Peto M."/>
            <person name="Grant D."/>
            <person name="Shu S."/>
            <person name="Goodstein D."/>
            <person name="Barry K."/>
            <person name="Futrell-Griggs M."/>
            <person name="Abernathy B."/>
            <person name="Du J."/>
            <person name="Tian Z."/>
            <person name="Zhu L."/>
            <person name="Gill N."/>
            <person name="Joshi T."/>
            <person name="Libault M."/>
            <person name="Sethuraman A."/>
            <person name="Zhang X.-C."/>
            <person name="Shinozaki K."/>
            <person name="Nguyen H.T."/>
            <person name="Wing R.A."/>
            <person name="Cregan P."/>
            <person name="Specht J."/>
            <person name="Grimwood J."/>
            <person name="Rokhsar D."/>
            <person name="Stacey G."/>
            <person name="Shoemaker R.C."/>
            <person name="Jackson S.A."/>
        </authorList>
    </citation>
    <scope>NUCLEOTIDE SEQUENCE [LARGE SCALE GENOMIC DNA]</scope>
    <source>
        <strain evidence="5">cv. Williams 82</strain>
        <tissue evidence="4">Callus</tissue>
    </source>
</reference>
<feature type="compositionally biased region" description="Low complexity" evidence="1">
    <location>
        <begin position="467"/>
        <end position="479"/>
    </location>
</feature>
<dbReference type="OrthoDB" id="434245at2759"/>
<feature type="domain" description="UBA" evidence="2">
    <location>
        <begin position="284"/>
        <end position="324"/>
    </location>
</feature>
<dbReference type="InterPro" id="IPR015940">
    <property type="entry name" value="UBA"/>
</dbReference>
<dbReference type="InterPro" id="IPR000626">
    <property type="entry name" value="Ubiquitin-like_dom"/>
</dbReference>
<dbReference type="InterPro" id="IPR009060">
    <property type="entry name" value="UBA-like_sf"/>
</dbReference>
<dbReference type="CDD" id="cd14270">
    <property type="entry name" value="UBA"/>
    <property type="match status" value="1"/>
</dbReference>
<reference evidence="5" key="2">
    <citation type="submission" date="2018-02" db="UniProtKB">
        <authorList>
            <consortium name="EnsemblPlants"/>
        </authorList>
    </citation>
    <scope>IDENTIFICATION</scope>
    <source>
        <strain evidence="5">Williams 82</strain>
    </source>
</reference>
<dbReference type="SMART" id="SM00165">
    <property type="entry name" value="UBA"/>
    <property type="match status" value="3"/>
</dbReference>
<evidence type="ECO:0000313" key="5">
    <source>
        <dbReference type="EnsemblPlants" id="KRH12840"/>
    </source>
</evidence>
<dbReference type="GO" id="GO:0031593">
    <property type="term" value="F:polyubiquitin modification-dependent protein binding"/>
    <property type="evidence" value="ECO:0007669"/>
    <property type="project" value="UniProtKB-ARBA"/>
</dbReference>
<dbReference type="Gramene" id="KRH12840">
    <property type="protein sequence ID" value="KRH12840"/>
    <property type="gene ID" value="GLYMA_15G198300"/>
</dbReference>
<evidence type="ECO:0000259" key="2">
    <source>
        <dbReference type="PROSITE" id="PS50030"/>
    </source>
</evidence>
<dbReference type="InterPro" id="IPR029071">
    <property type="entry name" value="Ubiquitin-like_domsf"/>
</dbReference>
<dbReference type="KEGG" id="gmx:100804062"/>
<dbReference type="RefSeq" id="XP_003546581.1">
    <property type="nucleotide sequence ID" value="XM_003546533.5"/>
</dbReference>
<dbReference type="EMBL" id="CM000848">
    <property type="protein sequence ID" value="KRH12840.1"/>
    <property type="molecule type" value="Genomic_DNA"/>
</dbReference>
<reference evidence="4" key="3">
    <citation type="submission" date="2018-07" db="EMBL/GenBank/DDBJ databases">
        <title>WGS assembly of Glycine max.</title>
        <authorList>
            <person name="Schmutz J."/>
            <person name="Cannon S."/>
            <person name="Schlueter J."/>
            <person name="Ma J."/>
            <person name="Mitros T."/>
            <person name="Nelson W."/>
            <person name="Hyten D."/>
            <person name="Song Q."/>
            <person name="Thelen J."/>
            <person name="Cheng J."/>
            <person name="Xu D."/>
            <person name="Hellsten U."/>
            <person name="May G."/>
            <person name="Yu Y."/>
            <person name="Sakurai T."/>
            <person name="Umezawa T."/>
            <person name="Bhattacharyya M."/>
            <person name="Sandhu D."/>
            <person name="Valliyodan B."/>
            <person name="Lindquist E."/>
            <person name="Peto M."/>
            <person name="Grant D."/>
            <person name="Shu S."/>
            <person name="Goodstein D."/>
            <person name="Barry K."/>
            <person name="Futrell-Griggs M."/>
            <person name="Abernathy B."/>
            <person name="Du J."/>
            <person name="Tian Z."/>
            <person name="Zhu L."/>
            <person name="Gill N."/>
            <person name="Joshi T."/>
            <person name="Libault M."/>
            <person name="Sethuraman A."/>
            <person name="Zhang X."/>
            <person name="Shinozaki K."/>
            <person name="Nguyen H."/>
            <person name="Wing R."/>
            <person name="Cregan P."/>
            <person name="Specht J."/>
            <person name="Grimwood J."/>
            <person name="Rokhsar D."/>
            <person name="Stacey G."/>
            <person name="Shoemaker R."/>
            <person name="Jackson S."/>
        </authorList>
    </citation>
    <scope>NUCLEOTIDE SEQUENCE</scope>
    <source>
        <tissue evidence="4">Callus</tissue>
    </source>
</reference>
<dbReference type="PANTHER" id="PTHR12948">
    <property type="entry name" value="NEDD8 ULTIMATE BUSTER-1 BS4 PROTEIN"/>
    <property type="match status" value="1"/>
</dbReference>
<dbReference type="Pfam" id="PF00627">
    <property type="entry name" value="UBA"/>
    <property type="match status" value="1"/>
</dbReference>
<feature type="region of interest" description="Disordered" evidence="1">
    <location>
        <begin position="455"/>
        <end position="488"/>
    </location>
</feature>
<protein>
    <recommendedName>
        <fullName evidence="7">NEDD8 ultimate buster 1</fullName>
    </recommendedName>
</protein>
<dbReference type="Gene3D" id="1.10.8.10">
    <property type="entry name" value="DNA helicase RuvA subunit, C-terminal domain"/>
    <property type="match status" value="2"/>
</dbReference>
<dbReference type="OMA" id="EQKRYGM"/>
<dbReference type="PANTHER" id="PTHR12948:SF3">
    <property type="entry name" value="NEDD8 ULTIMATE BUSTER 1"/>
    <property type="match status" value="1"/>
</dbReference>
<dbReference type="EnsemblPlants" id="KRH12840">
    <property type="protein sequence ID" value="KRH12840"/>
    <property type="gene ID" value="GLYMA_15G198300"/>
</dbReference>
<keyword evidence="6" id="KW-1185">Reference proteome</keyword>
<evidence type="ECO:0000259" key="3">
    <source>
        <dbReference type="PROSITE" id="PS50053"/>
    </source>
</evidence>
<dbReference type="SUPFAM" id="SSF46934">
    <property type="entry name" value="UBA-like"/>
    <property type="match status" value="2"/>
</dbReference>
<dbReference type="eggNOG" id="KOG2561">
    <property type="taxonomic scope" value="Eukaryota"/>
</dbReference>
<dbReference type="Proteomes" id="UP000008827">
    <property type="component" value="Chromosome 15"/>
</dbReference>
<feature type="domain" description="Ubiquitin-like" evidence="3">
    <location>
        <begin position="23"/>
        <end position="72"/>
    </location>
</feature>
<dbReference type="GO" id="GO:2000058">
    <property type="term" value="P:regulation of ubiquitin-dependent protein catabolic process"/>
    <property type="evidence" value="ECO:0000318"/>
    <property type="project" value="GO_Central"/>
</dbReference>
<name>I1MHX4_SOYBN</name>
<evidence type="ECO:0000313" key="6">
    <source>
        <dbReference type="Proteomes" id="UP000008827"/>
    </source>
</evidence>
<dbReference type="PaxDb" id="3847-GLYMA15G23640.1"/>